<gene>
    <name evidence="12" type="ORF">B0H66DRAFT_523518</name>
</gene>
<dbReference type="InterPro" id="IPR011761">
    <property type="entry name" value="ATP-grasp"/>
</dbReference>
<dbReference type="SUPFAM" id="SSF56059">
    <property type="entry name" value="Glutathione synthetase ATP-binding domain-like"/>
    <property type="match status" value="1"/>
</dbReference>
<dbReference type="Pfam" id="PF02785">
    <property type="entry name" value="Biotin_carb_C"/>
    <property type="match status" value="1"/>
</dbReference>
<dbReference type="GO" id="GO:0016787">
    <property type="term" value="F:hydrolase activity"/>
    <property type="evidence" value="ECO:0007669"/>
    <property type="project" value="UniProtKB-KW"/>
</dbReference>
<dbReference type="SUPFAM" id="SSF160467">
    <property type="entry name" value="PH0987 N-terminal domain-like"/>
    <property type="match status" value="1"/>
</dbReference>
<dbReference type="InterPro" id="IPR011764">
    <property type="entry name" value="Biotin_carboxylation_dom"/>
</dbReference>
<evidence type="ECO:0000259" key="9">
    <source>
        <dbReference type="PROSITE" id="PS50968"/>
    </source>
</evidence>
<reference evidence="12" key="1">
    <citation type="journal article" date="2023" name="Mol. Phylogenet. Evol.">
        <title>Genome-scale phylogeny and comparative genomics of the fungal order Sordariales.</title>
        <authorList>
            <person name="Hensen N."/>
            <person name="Bonometti L."/>
            <person name="Westerberg I."/>
            <person name="Brannstrom I.O."/>
            <person name="Guillou S."/>
            <person name="Cros-Aarteil S."/>
            <person name="Calhoun S."/>
            <person name="Haridas S."/>
            <person name="Kuo A."/>
            <person name="Mondo S."/>
            <person name="Pangilinan J."/>
            <person name="Riley R."/>
            <person name="LaButti K."/>
            <person name="Andreopoulos B."/>
            <person name="Lipzen A."/>
            <person name="Chen C."/>
            <person name="Yan M."/>
            <person name="Daum C."/>
            <person name="Ng V."/>
            <person name="Clum A."/>
            <person name="Steindorff A."/>
            <person name="Ohm R.A."/>
            <person name="Martin F."/>
            <person name="Silar P."/>
            <person name="Natvig D.O."/>
            <person name="Lalanne C."/>
            <person name="Gautier V."/>
            <person name="Ament-Velasquez S.L."/>
            <person name="Kruys A."/>
            <person name="Hutchinson M.I."/>
            <person name="Powell A.J."/>
            <person name="Barry K."/>
            <person name="Miller A.N."/>
            <person name="Grigoriev I.V."/>
            <person name="Debuchy R."/>
            <person name="Gladieux P."/>
            <person name="Hiltunen Thoren M."/>
            <person name="Johannesson H."/>
        </authorList>
    </citation>
    <scope>NUCLEOTIDE SEQUENCE</scope>
    <source>
        <strain evidence="12">CBS 118394</strain>
    </source>
</reference>
<dbReference type="PROSITE" id="PS00867">
    <property type="entry name" value="CPSASE_2"/>
    <property type="match status" value="1"/>
</dbReference>
<dbReference type="SMART" id="SM00878">
    <property type="entry name" value="Biotin_carb_C"/>
    <property type="match status" value="1"/>
</dbReference>
<dbReference type="InterPro" id="IPR050856">
    <property type="entry name" value="Biotin_carboxylase_complex"/>
</dbReference>
<evidence type="ECO:0000256" key="2">
    <source>
        <dbReference type="ARBA" id="ARBA00022598"/>
    </source>
</evidence>
<dbReference type="InterPro" id="IPR011054">
    <property type="entry name" value="Rudment_hybrid_motif"/>
</dbReference>
<protein>
    <submittedName>
        <fullName evidence="12">Urea carboxylase</fullName>
    </submittedName>
</protein>
<dbReference type="SUPFAM" id="SSF51230">
    <property type="entry name" value="Single hybrid motif"/>
    <property type="match status" value="1"/>
</dbReference>
<dbReference type="GO" id="GO:0016874">
    <property type="term" value="F:ligase activity"/>
    <property type="evidence" value="ECO:0007669"/>
    <property type="project" value="UniProtKB-KW"/>
</dbReference>
<evidence type="ECO:0000256" key="8">
    <source>
        <dbReference type="SAM" id="MobiDB-lite"/>
    </source>
</evidence>
<accession>A0AAE0HWF4</accession>
<evidence type="ECO:0000256" key="3">
    <source>
        <dbReference type="ARBA" id="ARBA00022741"/>
    </source>
</evidence>
<dbReference type="InterPro" id="IPR016185">
    <property type="entry name" value="PreATP-grasp_dom_sf"/>
</dbReference>
<dbReference type="InterPro" id="IPR003833">
    <property type="entry name" value="CT_C_D"/>
</dbReference>
<dbReference type="InterPro" id="IPR003778">
    <property type="entry name" value="CT_A_B"/>
</dbReference>
<dbReference type="InterPro" id="IPR005482">
    <property type="entry name" value="Biotin_COase_C"/>
</dbReference>
<dbReference type="SUPFAM" id="SSF50891">
    <property type="entry name" value="Cyclophilin-like"/>
    <property type="match status" value="2"/>
</dbReference>
<dbReference type="SMART" id="SM00797">
    <property type="entry name" value="AHS2"/>
    <property type="match status" value="1"/>
</dbReference>
<dbReference type="PROSITE" id="PS50968">
    <property type="entry name" value="BIOTINYL_LIPOYL"/>
    <property type="match status" value="1"/>
</dbReference>
<dbReference type="PROSITE" id="PS00866">
    <property type="entry name" value="CPSASE_1"/>
    <property type="match status" value="1"/>
</dbReference>
<dbReference type="Pfam" id="PF02626">
    <property type="entry name" value="CT_A_B"/>
    <property type="match status" value="1"/>
</dbReference>
<evidence type="ECO:0000256" key="5">
    <source>
        <dbReference type="ARBA" id="ARBA00022840"/>
    </source>
</evidence>
<evidence type="ECO:0000256" key="7">
    <source>
        <dbReference type="PROSITE-ProRule" id="PRU00409"/>
    </source>
</evidence>
<dbReference type="PROSITE" id="PS50979">
    <property type="entry name" value="BC"/>
    <property type="match status" value="1"/>
</dbReference>
<dbReference type="Gene3D" id="2.40.100.10">
    <property type="entry name" value="Cyclophilin-like"/>
    <property type="match status" value="2"/>
</dbReference>
<dbReference type="InterPro" id="IPR011053">
    <property type="entry name" value="Single_hybrid_motif"/>
</dbReference>
<dbReference type="Pfam" id="PF00364">
    <property type="entry name" value="Biotin_lipoyl"/>
    <property type="match status" value="1"/>
</dbReference>
<dbReference type="Pfam" id="PF02786">
    <property type="entry name" value="CPSase_L_D2"/>
    <property type="match status" value="1"/>
</dbReference>
<dbReference type="Pfam" id="PF02682">
    <property type="entry name" value="CT_C_D"/>
    <property type="match status" value="1"/>
</dbReference>
<proteinExistence type="predicted"/>
<dbReference type="InterPro" id="IPR001882">
    <property type="entry name" value="Biotin_BS"/>
</dbReference>
<evidence type="ECO:0000259" key="10">
    <source>
        <dbReference type="PROSITE" id="PS50975"/>
    </source>
</evidence>
<keyword evidence="3 7" id="KW-0547">Nucleotide-binding</keyword>
<dbReference type="Gene3D" id="3.30.470.20">
    <property type="entry name" value="ATP-grasp fold, B domain"/>
    <property type="match status" value="1"/>
</dbReference>
<keyword evidence="2" id="KW-0436">Ligase</keyword>
<dbReference type="SMART" id="SM00796">
    <property type="entry name" value="AHS1"/>
    <property type="match status" value="1"/>
</dbReference>
<dbReference type="InterPro" id="IPR000089">
    <property type="entry name" value="Biotin_lipoyl"/>
</dbReference>
<evidence type="ECO:0000313" key="13">
    <source>
        <dbReference type="Proteomes" id="UP001283341"/>
    </source>
</evidence>
<dbReference type="NCBIfam" id="TIGR00724">
    <property type="entry name" value="urea_amlyse_rel"/>
    <property type="match status" value="1"/>
</dbReference>
<sequence>MRVLVANRGEIAVRLLKSCKSLGFHSTAIYSEEDGTSMHVRQADQAVLLSGNGVQAYMNSLEIVDICKAQRINVVIPGYGFLSENSEFAQLLQDSGILFAGPQPQTITEFGLKHRARELAIRAGVPVVPGTPIITTKEEAARECKRLGYPVMVKATAGGGGMGLFVCREPESLDAAIDTVKSRGAALFKDSGFFLEKYVENARHIEGQIFGNGQGDVAWIGERECSVQRRHQKVLEESPSPFVVKDPRIREKIRTASVALARSVKYRSAGTIEFVVNDDDGEVYFLEMNTRLQVEHGVTELCHGVDLVNMMLLQAQAELNGEGGLRAEELTEISSRPPKGHAIEVRLYAENPADDYKPSPGLFTGVSLPQGDGIRVDTWLERGSVVTPFFDPLLAKVMAHAATRDEALASLKSALASTLLCGPPTNVEFLHALLRAPEVSSGQTLTNTLDRFVFEPCVIDIRDGGLYTTVQDYPGRPNQRSGVPVSGPMDNISFRIANMLVGNPTSTEGLEITFGGPTILFRQDAVIALCGAEFDFTISGEKATMWTRHMVKKGSEVKVGSNTSVGCRAYLAVLGGLPSIGAYLGSKSTTPTLKWGGYQGRTLRAGDVLQMDEASSRLASTMESYTLPESLRPKMETLKTVYALPGPYDTDEFITLAGRESFFNTVWKVSPSSSRGGIRLEGPAPEWSRESGGEGGSHPSNVLGYGYPLGGLSFTGDSAVVFTADSPVQSGFICLQTVLGCELWKMGQLRPGDEVRFSQCSWEQAMDLEKRLDQQLERIVAAVVSGRLSDGELPVSLEIEQPTPGNSILYERPASNDSPRFVLRQAGDSGLLCDFGSQVFDLNARVRAQQLLQQIPDLASQGFEKVTRPHTMSVFIAFDPSKISQSSAAAILINLESKPSVTTTFPSKTYYLPMLFDAEENHRATERYMQTQRPYAIYLPDNVDFIRRNNGLATKDDVLNLVNDTPFVVLASSGLMGLPILMQVDPRKRFTVPKANPSRTFTPAGALGTGGNTSSIYPSPQPGGYMLWGLTLPGCPFDIFGNKPNYSPDRPWLFEPFDQVVYKSVSRQKFDAINRQFQMGMYKIEVEESVFDMAEYNRLVESTREEVAQIRERQERAARIELDKENELLTRWREEQAEAAKAGPREVKSKDALDPRYVRVVASMNAKIWKINFSVGSVVRSDEVLLVLEAMKMEIAVKAPGDSGSYRVAAVLNQPGELVEPGDVLFALDPEVAGTD</sequence>
<evidence type="ECO:0000256" key="6">
    <source>
        <dbReference type="ARBA" id="ARBA00023267"/>
    </source>
</evidence>
<keyword evidence="4" id="KW-0378">Hydrolase</keyword>
<feature type="domain" description="Lipoyl-binding" evidence="9">
    <location>
        <begin position="1149"/>
        <end position="1229"/>
    </location>
</feature>
<dbReference type="EMBL" id="JAUEDM010000007">
    <property type="protein sequence ID" value="KAK3314115.1"/>
    <property type="molecule type" value="Genomic_DNA"/>
</dbReference>
<dbReference type="PROSITE" id="PS50975">
    <property type="entry name" value="ATP_GRASP"/>
    <property type="match status" value="1"/>
</dbReference>
<dbReference type="InterPro" id="IPR005479">
    <property type="entry name" value="CPAse_ATP-bd"/>
</dbReference>
<dbReference type="InterPro" id="IPR005481">
    <property type="entry name" value="BC-like_N"/>
</dbReference>
<keyword evidence="5 7" id="KW-0067">ATP-binding</keyword>
<dbReference type="GO" id="GO:0046872">
    <property type="term" value="F:metal ion binding"/>
    <property type="evidence" value="ECO:0007669"/>
    <property type="project" value="InterPro"/>
</dbReference>
<dbReference type="AlphaFoldDB" id="A0AAE0HWF4"/>
<evidence type="ECO:0000256" key="4">
    <source>
        <dbReference type="ARBA" id="ARBA00022801"/>
    </source>
</evidence>
<feature type="region of interest" description="Disordered" evidence="8">
    <location>
        <begin position="674"/>
        <end position="699"/>
    </location>
</feature>
<dbReference type="PROSITE" id="PS00188">
    <property type="entry name" value="BIOTIN"/>
    <property type="match status" value="1"/>
</dbReference>
<dbReference type="PANTHER" id="PTHR18866:SF128">
    <property type="entry name" value="UREA AMIDOLYASE"/>
    <property type="match status" value="1"/>
</dbReference>
<dbReference type="InterPro" id="IPR029000">
    <property type="entry name" value="Cyclophilin-like_dom_sf"/>
</dbReference>
<dbReference type="Proteomes" id="UP001283341">
    <property type="component" value="Unassembled WGS sequence"/>
</dbReference>
<name>A0AAE0HWF4_9PEZI</name>
<dbReference type="SUPFAM" id="SSF51246">
    <property type="entry name" value="Rudiment single hybrid motif"/>
    <property type="match status" value="1"/>
</dbReference>
<keyword evidence="6" id="KW-0092">Biotin</keyword>
<dbReference type="GO" id="GO:0005524">
    <property type="term" value="F:ATP binding"/>
    <property type="evidence" value="ECO:0007669"/>
    <property type="project" value="UniProtKB-UniRule"/>
</dbReference>
<feature type="domain" description="ATP-grasp" evidence="10">
    <location>
        <begin position="117"/>
        <end position="316"/>
    </location>
</feature>
<dbReference type="CDD" id="cd06850">
    <property type="entry name" value="biotinyl_domain"/>
    <property type="match status" value="1"/>
</dbReference>
<dbReference type="SUPFAM" id="SSF52440">
    <property type="entry name" value="PreATP-grasp domain"/>
    <property type="match status" value="1"/>
</dbReference>
<dbReference type="Gene3D" id="2.40.50.100">
    <property type="match status" value="1"/>
</dbReference>
<dbReference type="Gene3D" id="3.30.1360.40">
    <property type="match status" value="1"/>
</dbReference>
<reference evidence="12" key="2">
    <citation type="submission" date="2023-06" db="EMBL/GenBank/DDBJ databases">
        <authorList>
            <consortium name="Lawrence Berkeley National Laboratory"/>
            <person name="Haridas S."/>
            <person name="Hensen N."/>
            <person name="Bonometti L."/>
            <person name="Westerberg I."/>
            <person name="Brannstrom I.O."/>
            <person name="Guillou S."/>
            <person name="Cros-Aarteil S."/>
            <person name="Calhoun S."/>
            <person name="Kuo A."/>
            <person name="Mondo S."/>
            <person name="Pangilinan J."/>
            <person name="Riley R."/>
            <person name="Labutti K."/>
            <person name="Andreopoulos B."/>
            <person name="Lipzen A."/>
            <person name="Chen C."/>
            <person name="Yanf M."/>
            <person name="Daum C."/>
            <person name="Ng V."/>
            <person name="Clum A."/>
            <person name="Steindorff A."/>
            <person name="Ohm R."/>
            <person name="Martin F."/>
            <person name="Silar P."/>
            <person name="Natvig D."/>
            <person name="Lalanne C."/>
            <person name="Gautier V."/>
            <person name="Ament-Velasquez S.L."/>
            <person name="Kruys A."/>
            <person name="Hutchinson M.I."/>
            <person name="Powell A.J."/>
            <person name="Barry K."/>
            <person name="Miller A.N."/>
            <person name="Grigoriev I.V."/>
            <person name="Debuchy R."/>
            <person name="Gladieux P."/>
            <person name="Thoren M.H."/>
            <person name="Johannesson H."/>
        </authorList>
    </citation>
    <scope>NUCLEOTIDE SEQUENCE</scope>
    <source>
        <strain evidence="12">CBS 118394</strain>
    </source>
</reference>
<dbReference type="Pfam" id="PF00289">
    <property type="entry name" value="Biotin_carb_N"/>
    <property type="match status" value="1"/>
</dbReference>
<comment type="caution">
    <text evidence="12">The sequence shown here is derived from an EMBL/GenBank/DDBJ whole genome shotgun (WGS) entry which is preliminary data.</text>
</comment>
<feature type="domain" description="Biotin carboxylation" evidence="11">
    <location>
        <begin position="1"/>
        <end position="454"/>
    </location>
</feature>
<keyword evidence="13" id="KW-1185">Reference proteome</keyword>
<comment type="cofactor">
    <cofactor evidence="1">
        <name>biotin</name>
        <dbReference type="ChEBI" id="CHEBI:57586"/>
    </cofactor>
</comment>
<evidence type="ECO:0000313" key="12">
    <source>
        <dbReference type="EMBL" id="KAK3314115.1"/>
    </source>
</evidence>
<dbReference type="PANTHER" id="PTHR18866">
    <property type="entry name" value="CARBOXYLASE:PYRUVATE/ACETYL-COA/PROPIONYL-COA CARBOXYLASE"/>
    <property type="match status" value="1"/>
</dbReference>
<organism evidence="12 13">
    <name type="scientific">Apodospora peruviana</name>
    <dbReference type="NCBI Taxonomy" id="516989"/>
    <lineage>
        <taxon>Eukaryota</taxon>
        <taxon>Fungi</taxon>
        <taxon>Dikarya</taxon>
        <taxon>Ascomycota</taxon>
        <taxon>Pezizomycotina</taxon>
        <taxon>Sordariomycetes</taxon>
        <taxon>Sordariomycetidae</taxon>
        <taxon>Sordariales</taxon>
        <taxon>Lasiosphaeriaceae</taxon>
        <taxon>Apodospora</taxon>
    </lineage>
</organism>
<evidence type="ECO:0000256" key="1">
    <source>
        <dbReference type="ARBA" id="ARBA00001953"/>
    </source>
</evidence>
<evidence type="ECO:0000259" key="11">
    <source>
        <dbReference type="PROSITE" id="PS50979"/>
    </source>
</evidence>